<evidence type="ECO:0000256" key="1">
    <source>
        <dbReference type="SAM" id="MobiDB-lite"/>
    </source>
</evidence>
<sequence length="55" mass="5464">MSSDDTTTTPGNTPGKPPPEASGDSSAVLSALLRVLGAVEHAGTGCSRYSVSSSR</sequence>
<evidence type="ECO:0000313" key="3">
    <source>
        <dbReference type="Proteomes" id="UP001234880"/>
    </source>
</evidence>
<comment type="caution">
    <text evidence="2">The sequence shown here is derived from an EMBL/GenBank/DDBJ whole genome shotgun (WGS) entry which is preliminary data.</text>
</comment>
<dbReference type="Proteomes" id="UP001234880">
    <property type="component" value="Unassembled WGS sequence"/>
</dbReference>
<feature type="region of interest" description="Disordered" evidence="1">
    <location>
        <begin position="1"/>
        <end position="27"/>
    </location>
</feature>
<accession>A0ABT9L4C1</accession>
<dbReference type="EMBL" id="JAURUE010000002">
    <property type="protein sequence ID" value="MDP9615514.1"/>
    <property type="molecule type" value="Genomic_DNA"/>
</dbReference>
<protein>
    <submittedName>
        <fullName evidence="2">HTH transcriptional regulator</fullName>
    </submittedName>
</protein>
<feature type="compositionally biased region" description="Low complexity" evidence="1">
    <location>
        <begin position="1"/>
        <end position="14"/>
    </location>
</feature>
<proteinExistence type="predicted"/>
<gene>
    <name evidence="2" type="ORF">JOF35_007852</name>
</gene>
<keyword evidence="3" id="KW-1185">Reference proteome</keyword>
<evidence type="ECO:0000313" key="2">
    <source>
        <dbReference type="EMBL" id="MDP9615514.1"/>
    </source>
</evidence>
<dbReference type="RefSeq" id="WP_307112060.1">
    <property type="nucleotide sequence ID" value="NZ_JAURUE010000002.1"/>
</dbReference>
<organism evidence="2 3">
    <name type="scientific">Streptomyces demainii</name>
    <dbReference type="NCBI Taxonomy" id="588122"/>
    <lineage>
        <taxon>Bacteria</taxon>
        <taxon>Bacillati</taxon>
        <taxon>Actinomycetota</taxon>
        <taxon>Actinomycetes</taxon>
        <taxon>Kitasatosporales</taxon>
        <taxon>Streptomycetaceae</taxon>
        <taxon>Streptomyces</taxon>
    </lineage>
</organism>
<name>A0ABT9L4C1_9ACTN</name>
<reference evidence="2 3" key="1">
    <citation type="submission" date="2023-07" db="EMBL/GenBank/DDBJ databases">
        <title>Sequencing the genomes of 1000 actinobacteria strains.</title>
        <authorList>
            <person name="Klenk H.-P."/>
        </authorList>
    </citation>
    <scope>NUCLEOTIDE SEQUENCE [LARGE SCALE GENOMIC DNA]</scope>
    <source>
        <strain evidence="2 3">DSM 41600</strain>
    </source>
</reference>